<proteinExistence type="inferred from homology"/>
<evidence type="ECO:0000259" key="2">
    <source>
        <dbReference type="Pfam" id="PF01370"/>
    </source>
</evidence>
<dbReference type="InterPro" id="IPR036291">
    <property type="entry name" value="NAD(P)-bd_dom_sf"/>
</dbReference>
<dbReference type="Gene3D" id="3.40.50.720">
    <property type="entry name" value="NAD(P)-binding Rossmann-like Domain"/>
    <property type="match status" value="1"/>
</dbReference>
<dbReference type="EMBL" id="JAGEOJ010000015">
    <property type="protein sequence ID" value="MBO2452172.1"/>
    <property type="molecule type" value="Genomic_DNA"/>
</dbReference>
<feature type="domain" description="NAD-dependent epimerase/dehydratase" evidence="2">
    <location>
        <begin position="12"/>
        <end position="242"/>
    </location>
</feature>
<evidence type="ECO:0000256" key="1">
    <source>
        <dbReference type="ARBA" id="ARBA00007637"/>
    </source>
</evidence>
<dbReference type="Proteomes" id="UP000669179">
    <property type="component" value="Unassembled WGS sequence"/>
</dbReference>
<evidence type="ECO:0000313" key="3">
    <source>
        <dbReference type="EMBL" id="MBO2452172.1"/>
    </source>
</evidence>
<comment type="caution">
    <text evidence="3">The sequence shown here is derived from an EMBL/GenBank/DDBJ whole genome shotgun (WGS) entry which is preliminary data.</text>
</comment>
<comment type="similarity">
    <text evidence="1">Belongs to the NAD(P)-dependent epimerase/dehydratase family.</text>
</comment>
<name>A0A939PG07_9ACTN</name>
<reference evidence="3" key="1">
    <citation type="submission" date="2021-03" db="EMBL/GenBank/DDBJ databases">
        <authorList>
            <person name="Kanchanasin P."/>
            <person name="Saeng-In P."/>
            <person name="Phongsopitanun W."/>
            <person name="Yuki M."/>
            <person name="Kudo T."/>
            <person name="Ohkuma M."/>
            <person name="Tanasupawat S."/>
        </authorList>
    </citation>
    <scope>NUCLEOTIDE SEQUENCE</scope>
    <source>
        <strain evidence="3">GKU 128</strain>
    </source>
</reference>
<protein>
    <submittedName>
        <fullName evidence="3">NAD(P)-dependent oxidoreductase</fullName>
    </submittedName>
</protein>
<evidence type="ECO:0000313" key="4">
    <source>
        <dbReference type="Proteomes" id="UP000669179"/>
    </source>
</evidence>
<dbReference type="AlphaFoldDB" id="A0A939PG07"/>
<keyword evidence="4" id="KW-1185">Reference proteome</keyword>
<dbReference type="InterPro" id="IPR001509">
    <property type="entry name" value="Epimerase_deHydtase"/>
</dbReference>
<dbReference type="Pfam" id="PF01370">
    <property type="entry name" value="Epimerase"/>
    <property type="match status" value="1"/>
</dbReference>
<accession>A0A939PG07</accession>
<dbReference type="SUPFAM" id="SSF51735">
    <property type="entry name" value="NAD(P)-binding Rossmann-fold domains"/>
    <property type="match status" value="1"/>
</dbReference>
<dbReference type="PANTHER" id="PTHR43000">
    <property type="entry name" value="DTDP-D-GLUCOSE 4,6-DEHYDRATASE-RELATED"/>
    <property type="match status" value="1"/>
</dbReference>
<gene>
    <name evidence="3" type="ORF">J4573_34140</name>
</gene>
<dbReference type="RefSeq" id="WP_208260059.1">
    <property type="nucleotide sequence ID" value="NZ_JAGEOJ010000015.1"/>
</dbReference>
<sequence length="350" mass="38502">MTELAIPAETTILTGGSGWFGRAYLAALAGASDPDHARAGSVRVLVPRAADAEVVTDVHPKAEIHVGDVTDAAVLRELMKDAEGASVVHAAGVIHPRRVSEFERVNVRGAQAVLDVARAVGARRLVHVSSNSPFGTNPHRGDVFRHDEPYRPYLGYGESKMHAEIAVRDAHGEGGMETVVVRPPWFYGEWQPLRQTKFFTLCRTGRFPVMGDGGMRRSMVYTGNLVEGVVRAELHPAAAGNAYWVADEKPYSLREIVETVRRVMREEGYPVSGRGVRVPQIIGSVAEQADRFLQSRGRYNQELHVLGEMNKTIACDISRTTADLGYRPPVALEEGMRRSIRWCRARGISL</sequence>
<organism evidence="3 4">
    <name type="scientific">Actinomadura barringtoniae</name>
    <dbReference type="NCBI Taxonomy" id="1427535"/>
    <lineage>
        <taxon>Bacteria</taxon>
        <taxon>Bacillati</taxon>
        <taxon>Actinomycetota</taxon>
        <taxon>Actinomycetes</taxon>
        <taxon>Streptosporangiales</taxon>
        <taxon>Thermomonosporaceae</taxon>
        <taxon>Actinomadura</taxon>
    </lineage>
</organism>